<gene>
    <name evidence="1" type="ORF">A6M21_05795</name>
</gene>
<dbReference type="STRING" id="1838280.A6M21_05795"/>
<evidence type="ECO:0000313" key="2">
    <source>
        <dbReference type="Proteomes" id="UP000078532"/>
    </source>
</evidence>
<sequence>MIILYTNRPVVSRTARLRTRRAVPSLCFLDGLFCAPNGRLCTLNGKRQPLRSLFSQPLGPLNHLVDVFVYCRKKHIAGKRLPLK</sequence>
<evidence type="ECO:0000313" key="1">
    <source>
        <dbReference type="EMBL" id="OAT85434.1"/>
    </source>
</evidence>
<reference evidence="1 2" key="1">
    <citation type="submission" date="2016-04" db="EMBL/GenBank/DDBJ databases">
        <authorList>
            <person name="Evans L.H."/>
            <person name="Alamgir A."/>
            <person name="Owens N."/>
            <person name="Weber N.D."/>
            <person name="Virtaneva K."/>
            <person name="Barbian K."/>
            <person name="Babar A."/>
            <person name="Rosenke K."/>
        </authorList>
    </citation>
    <scope>NUCLEOTIDE SEQUENCE [LARGE SCALE GENOMIC DNA]</scope>
    <source>
        <strain evidence="1 2">LMa1</strain>
    </source>
</reference>
<dbReference type="Proteomes" id="UP000078532">
    <property type="component" value="Unassembled WGS sequence"/>
</dbReference>
<dbReference type="AlphaFoldDB" id="A0A1B7LGV5"/>
<name>A0A1B7LGV5_9FIRM</name>
<accession>A0A1B7LGV5</accession>
<dbReference type="EMBL" id="LYVF01000062">
    <property type="protein sequence ID" value="OAT85434.1"/>
    <property type="molecule type" value="Genomic_DNA"/>
</dbReference>
<proteinExistence type="predicted"/>
<organism evidence="1 2">
    <name type="scientific">Desulfotomaculum copahuensis</name>
    <dbReference type="NCBI Taxonomy" id="1838280"/>
    <lineage>
        <taxon>Bacteria</taxon>
        <taxon>Bacillati</taxon>
        <taxon>Bacillota</taxon>
        <taxon>Clostridia</taxon>
        <taxon>Eubacteriales</taxon>
        <taxon>Desulfotomaculaceae</taxon>
        <taxon>Desulfotomaculum</taxon>
    </lineage>
</organism>
<comment type="caution">
    <text evidence="1">The sequence shown here is derived from an EMBL/GenBank/DDBJ whole genome shotgun (WGS) entry which is preliminary data.</text>
</comment>
<keyword evidence="2" id="KW-1185">Reference proteome</keyword>
<protein>
    <submittedName>
        <fullName evidence="1">Uncharacterized protein</fullName>
    </submittedName>
</protein>